<dbReference type="Proteomes" id="UP000515291">
    <property type="component" value="Chromosome"/>
</dbReference>
<dbReference type="EMBL" id="CP050292">
    <property type="protein sequence ID" value="QND74666.1"/>
    <property type="molecule type" value="Genomic_DNA"/>
</dbReference>
<evidence type="ECO:0000313" key="1">
    <source>
        <dbReference type="EMBL" id="QND74666.1"/>
    </source>
</evidence>
<protein>
    <submittedName>
        <fullName evidence="1">Uncharacterized protein</fullName>
    </submittedName>
</protein>
<evidence type="ECO:0000313" key="2">
    <source>
        <dbReference type="Proteomes" id="UP000515291"/>
    </source>
</evidence>
<dbReference type="RefSeq" id="WP_184513402.1">
    <property type="nucleotide sequence ID" value="NZ_CP050292.1"/>
</dbReference>
<proteinExistence type="predicted"/>
<dbReference type="KEGG" id="trb:HB776_28265"/>
<name>A0A7G6U6N4_9BRAD</name>
<organism evidence="1 2">
    <name type="scientific">Tardiphaga robiniae</name>
    <dbReference type="NCBI Taxonomy" id="943830"/>
    <lineage>
        <taxon>Bacteria</taxon>
        <taxon>Pseudomonadati</taxon>
        <taxon>Pseudomonadota</taxon>
        <taxon>Alphaproteobacteria</taxon>
        <taxon>Hyphomicrobiales</taxon>
        <taxon>Nitrobacteraceae</taxon>
        <taxon>Tardiphaga</taxon>
    </lineage>
</organism>
<accession>A0A7G6U6N4</accession>
<gene>
    <name evidence="1" type="ORF">HB776_28265</name>
</gene>
<dbReference type="AlphaFoldDB" id="A0A7G6U6N4"/>
<sequence>MIIFSDARECIKLRSVRFQSMKWLTEYHRSKATNVALLEMAWKFCVFAKSDVFWPIVNLRAHSRPTLPPFRQNSLPQRIWCAAE</sequence>
<reference evidence="2" key="1">
    <citation type="journal article" date="2020" name="Mol. Plant Microbe">
        <title>Rhizobial microsymbionts of the narrowly endemic Oxytropis species growing in Kamchatka are characterized by significant genetic diversity and possess a set of genes that are associated with T3SS and T6SS secretion systems and can affect the development of symbiosis.</title>
        <authorList>
            <person name="Safronova V."/>
            <person name="Guro P."/>
            <person name="Sazanova A."/>
            <person name="Kuznetsova I."/>
            <person name="Belimov A."/>
            <person name="Yakubov V."/>
            <person name="Chirak E."/>
            <person name="Afonin A."/>
            <person name="Gogolev Y."/>
            <person name="Andronov E."/>
            <person name="Tikhonovich I."/>
        </authorList>
    </citation>
    <scope>NUCLEOTIDE SEQUENCE [LARGE SCALE GENOMIC DNA]</scope>
    <source>
        <strain evidence="2">581</strain>
    </source>
</reference>